<dbReference type="EMBL" id="JAACFV010000127">
    <property type="protein sequence ID" value="KAF7504781.1"/>
    <property type="molecule type" value="Genomic_DNA"/>
</dbReference>
<sequence>MISSFSVFRVAFGLLSLHPLVHGQDTLSTDVNTYGTNSQSPYQTFISAPDLKPPELLITENAGGLSDGYLFIGLDGKPDSTQNVPCIYDMSPGPRMGTLVWTGMNYTQPFDFRVQTYKGEPHLTFFLGTLLDGYGHGSFYILNQSYVEVARFDAVGYPGLGDLHELLITPEDHALVTIYTSKQTNLTEFGGASDGWIFENIFQEINVDTNEVVFSWNASDHVAIDETYNTIANVGTEAAPFDYFHINSVDKDANGDFLVSARVTNCVYKISGKDGSIIWRLGGKRTDFDLDPAAEFANQHDARWIDSKKQDQLTIFDNGPHGDVSHSRGMLLTVDQSEKTVRLRTEFRNSHSTFGQFEGNVQAIDPANPDTNFMVGFGLEPYFTEFSSNGTVLLDGQFANATVVNNYRTYKLPWQGKPLNNPSINWDMGTGKVHVSWNGATDHAKWILYTADSADSSTWANISAPITRTGFETEIDISGADRLRLVRATAVNGAGDKLGWTDVADGNNNYVQASDLDDSQISTSDAPSSATGRATSSTASVTTSSSISTPTSSSQASAAWKTWRAPPFVINVLAIGIAFAEFRSV</sequence>
<accession>A0A8H7ACV0</accession>
<reference evidence="3" key="1">
    <citation type="submission" date="2020-02" db="EMBL/GenBank/DDBJ databases">
        <authorList>
            <person name="Palmer J.M."/>
        </authorList>
    </citation>
    <scope>NUCLEOTIDE SEQUENCE</scope>
    <source>
        <strain evidence="3">EPUS1.4</strain>
        <tissue evidence="3">Thallus</tissue>
    </source>
</reference>
<proteinExistence type="predicted"/>
<dbReference type="OrthoDB" id="5427350at2759"/>
<gene>
    <name evidence="3" type="ORF">GJ744_001714</name>
</gene>
<dbReference type="PANTHER" id="PTHR35340:SF5">
    <property type="entry name" value="ASST-DOMAIN-CONTAINING PROTEIN"/>
    <property type="match status" value="1"/>
</dbReference>
<keyword evidence="4" id="KW-1185">Reference proteome</keyword>
<evidence type="ECO:0000313" key="4">
    <source>
        <dbReference type="Proteomes" id="UP000606974"/>
    </source>
</evidence>
<keyword evidence="2" id="KW-0732">Signal</keyword>
<feature type="region of interest" description="Disordered" evidence="1">
    <location>
        <begin position="514"/>
        <end position="552"/>
    </location>
</feature>
<evidence type="ECO:0008006" key="5">
    <source>
        <dbReference type="Google" id="ProtNLM"/>
    </source>
</evidence>
<organism evidence="3 4">
    <name type="scientific">Endocarpon pusillum</name>
    <dbReference type="NCBI Taxonomy" id="364733"/>
    <lineage>
        <taxon>Eukaryota</taxon>
        <taxon>Fungi</taxon>
        <taxon>Dikarya</taxon>
        <taxon>Ascomycota</taxon>
        <taxon>Pezizomycotina</taxon>
        <taxon>Eurotiomycetes</taxon>
        <taxon>Chaetothyriomycetidae</taxon>
        <taxon>Verrucariales</taxon>
        <taxon>Verrucariaceae</taxon>
        <taxon>Endocarpon</taxon>
    </lineage>
</organism>
<dbReference type="InterPro" id="IPR011045">
    <property type="entry name" value="N2O_reductase_N"/>
</dbReference>
<evidence type="ECO:0000256" key="1">
    <source>
        <dbReference type="SAM" id="MobiDB-lite"/>
    </source>
</evidence>
<comment type="caution">
    <text evidence="3">The sequence shown here is derived from an EMBL/GenBank/DDBJ whole genome shotgun (WGS) entry which is preliminary data.</text>
</comment>
<dbReference type="SUPFAM" id="SSF50974">
    <property type="entry name" value="Nitrous oxide reductase, N-terminal domain"/>
    <property type="match status" value="1"/>
</dbReference>
<evidence type="ECO:0000256" key="2">
    <source>
        <dbReference type="SAM" id="SignalP"/>
    </source>
</evidence>
<name>A0A8H7ACV0_9EURO</name>
<dbReference type="PANTHER" id="PTHR35340">
    <property type="entry name" value="PQQ ENZYME REPEAT PROTEIN-RELATED"/>
    <property type="match status" value="1"/>
</dbReference>
<protein>
    <recommendedName>
        <fullName evidence="5">ASST-domain-containing protein</fullName>
    </recommendedName>
</protein>
<dbReference type="Pfam" id="PF14269">
    <property type="entry name" value="Arylsulfotran_2"/>
    <property type="match status" value="1"/>
</dbReference>
<dbReference type="InterPro" id="IPR039535">
    <property type="entry name" value="ASST-like"/>
</dbReference>
<dbReference type="AlphaFoldDB" id="A0A8H7ACV0"/>
<feature type="compositionally biased region" description="Low complexity" evidence="1">
    <location>
        <begin position="526"/>
        <end position="552"/>
    </location>
</feature>
<evidence type="ECO:0000313" key="3">
    <source>
        <dbReference type="EMBL" id="KAF7504781.1"/>
    </source>
</evidence>
<dbReference type="InterPro" id="IPR053143">
    <property type="entry name" value="Arylsulfate_ST"/>
</dbReference>
<feature type="chain" id="PRO_5034228349" description="ASST-domain-containing protein" evidence="2">
    <location>
        <begin position="24"/>
        <end position="585"/>
    </location>
</feature>
<dbReference type="Proteomes" id="UP000606974">
    <property type="component" value="Unassembled WGS sequence"/>
</dbReference>
<feature type="signal peptide" evidence="2">
    <location>
        <begin position="1"/>
        <end position="23"/>
    </location>
</feature>